<dbReference type="Pfam" id="PF03772">
    <property type="entry name" value="Competence"/>
    <property type="match status" value="1"/>
</dbReference>
<evidence type="ECO:0000256" key="5">
    <source>
        <dbReference type="ARBA" id="ARBA00023136"/>
    </source>
</evidence>
<accession>A0A840E6W4</accession>
<evidence type="ECO:0000256" key="4">
    <source>
        <dbReference type="ARBA" id="ARBA00022989"/>
    </source>
</evidence>
<dbReference type="Pfam" id="PF13567">
    <property type="entry name" value="DUF4131"/>
    <property type="match status" value="1"/>
</dbReference>
<evidence type="ECO:0000256" key="2">
    <source>
        <dbReference type="ARBA" id="ARBA00022475"/>
    </source>
</evidence>
<feature type="domain" description="DUF4131" evidence="8">
    <location>
        <begin position="44"/>
        <end position="199"/>
    </location>
</feature>
<keyword evidence="2" id="KW-1003">Cell membrane</keyword>
<gene>
    <name evidence="9" type="ORF">GGR28_001574</name>
</gene>
<dbReference type="EMBL" id="JACIFF010000003">
    <property type="protein sequence ID" value="MBB4078957.1"/>
    <property type="molecule type" value="Genomic_DNA"/>
</dbReference>
<organism evidence="9 10">
    <name type="scientific">Neolewinella aquimaris</name>
    <dbReference type="NCBI Taxonomy" id="1835722"/>
    <lineage>
        <taxon>Bacteria</taxon>
        <taxon>Pseudomonadati</taxon>
        <taxon>Bacteroidota</taxon>
        <taxon>Saprospiria</taxon>
        <taxon>Saprospirales</taxon>
        <taxon>Lewinellaceae</taxon>
        <taxon>Neolewinella</taxon>
    </lineage>
</organism>
<dbReference type="PANTHER" id="PTHR30619:SF1">
    <property type="entry name" value="RECOMBINATION PROTEIN 2"/>
    <property type="match status" value="1"/>
</dbReference>
<feature type="transmembrane region" description="Helical" evidence="6">
    <location>
        <begin position="263"/>
        <end position="285"/>
    </location>
</feature>
<dbReference type="PANTHER" id="PTHR30619">
    <property type="entry name" value="DNA INTERNALIZATION/COMPETENCE PROTEIN COMEC/REC2"/>
    <property type="match status" value="1"/>
</dbReference>
<sequence>MSTPGNPQRQAIPWATVPLLLPVVALAAGILGASFLQYRYAPAFLGVTVVLSFLVIALHLRPRPDGKTANTASVLVLLAIFAFGGWYAGERHPLNDERHFSHCYAPGDQLLGTLTAVRPGERLTTTEVRVTGVIRQDSVHPAKGNLLAYLPSDTVAIGDEILLAAEISVPTGPLNPGAFDYAAYLANKNIFHRTYPDSLEWTRVSHRSALTLTAIGDRSREAWFASLQPYLDGDDLAVAAALIMGKRDLLGTEVKSAYADTGAIHVLAVSGLHVGILALLVTQLLRLLLPPRPVWLAVRAVATVLLVWYFALVTGLSASVQRAALMVTVVIIGKSMNRNNNIFNLLAIAALVMLVVEPKQLFQVGFQLSFAAVAGIALFTRGLQKLVYLPGKLRIGWDAISVSTAAQLGTLPLSLYYFGQFPVYFMLSGTLVIVFAYLVLALGLLHGFLAGIGAAGGLLEPTGTLLRWVVKVQNEFIFYCRQLPGATLQITEFGLLSAVGLFLLIACVAYLVFRPSHRARWAAMSLTGLLCGYWLLGPVISPTPPQFTVYHLPRKTLIDVYDGRHGIGIGDRVEDRQLIYNVLPSRERFGTDFAAHLAFTTDTILPAATVAYPLLRLLDRRVLLLDRNARPRLESGLPEVDLVILRNGFSPRDLPVDLPEVPVVIDGSNPPYVADRWRETDSDVHVTAEQGAYRYVITE</sequence>
<feature type="transmembrane region" description="Helical" evidence="6">
    <location>
        <begin position="519"/>
        <end position="536"/>
    </location>
</feature>
<protein>
    <submittedName>
        <fullName evidence="9">Competence protein ComEC</fullName>
    </submittedName>
</protein>
<proteinExistence type="predicted"/>
<dbReference type="InterPro" id="IPR052159">
    <property type="entry name" value="Competence_DNA_uptake"/>
</dbReference>
<evidence type="ECO:0000313" key="9">
    <source>
        <dbReference type="EMBL" id="MBB4078957.1"/>
    </source>
</evidence>
<dbReference type="GO" id="GO:0005886">
    <property type="term" value="C:plasma membrane"/>
    <property type="evidence" value="ECO:0007669"/>
    <property type="project" value="UniProtKB-SubCell"/>
</dbReference>
<evidence type="ECO:0000313" key="10">
    <source>
        <dbReference type="Proteomes" id="UP000576209"/>
    </source>
</evidence>
<feature type="transmembrane region" description="Helical" evidence="6">
    <location>
        <begin position="424"/>
        <end position="445"/>
    </location>
</feature>
<evidence type="ECO:0000256" key="1">
    <source>
        <dbReference type="ARBA" id="ARBA00004651"/>
    </source>
</evidence>
<reference evidence="9 10" key="1">
    <citation type="submission" date="2020-08" db="EMBL/GenBank/DDBJ databases">
        <title>Genomic Encyclopedia of Type Strains, Phase IV (KMG-IV): sequencing the most valuable type-strain genomes for metagenomic binning, comparative biology and taxonomic classification.</title>
        <authorList>
            <person name="Goeker M."/>
        </authorList>
    </citation>
    <scope>NUCLEOTIDE SEQUENCE [LARGE SCALE GENOMIC DNA]</scope>
    <source>
        <strain evidence="9 10">DSM 105137</strain>
    </source>
</reference>
<feature type="transmembrane region" description="Helical" evidence="6">
    <location>
        <begin position="341"/>
        <end position="358"/>
    </location>
</feature>
<keyword evidence="3 6" id="KW-0812">Transmembrane</keyword>
<feature type="transmembrane region" description="Helical" evidence="6">
    <location>
        <begin position="452"/>
        <end position="470"/>
    </location>
</feature>
<dbReference type="InterPro" id="IPR004477">
    <property type="entry name" value="ComEC_N"/>
</dbReference>
<dbReference type="NCBIfam" id="TIGR00360">
    <property type="entry name" value="ComEC_N-term"/>
    <property type="match status" value="1"/>
</dbReference>
<evidence type="ECO:0000259" key="7">
    <source>
        <dbReference type="Pfam" id="PF03772"/>
    </source>
</evidence>
<feature type="transmembrane region" description="Helical" evidence="6">
    <location>
        <begin position="297"/>
        <end position="320"/>
    </location>
</feature>
<dbReference type="Proteomes" id="UP000576209">
    <property type="component" value="Unassembled WGS sequence"/>
</dbReference>
<feature type="transmembrane region" description="Helical" evidence="6">
    <location>
        <begin position="395"/>
        <end position="418"/>
    </location>
</feature>
<comment type="caution">
    <text evidence="9">The sequence shown here is derived from an EMBL/GenBank/DDBJ whole genome shotgun (WGS) entry which is preliminary data.</text>
</comment>
<feature type="domain" description="ComEC/Rec2-related protein" evidence="7">
    <location>
        <begin position="242"/>
        <end position="512"/>
    </location>
</feature>
<dbReference type="AlphaFoldDB" id="A0A840E6W4"/>
<keyword evidence="5 6" id="KW-0472">Membrane</keyword>
<comment type="subcellular location">
    <subcellularLocation>
        <location evidence="1">Cell membrane</location>
        <topology evidence="1">Multi-pass membrane protein</topology>
    </subcellularLocation>
</comment>
<feature type="transmembrane region" description="Helical" evidence="6">
    <location>
        <begin position="364"/>
        <end position="383"/>
    </location>
</feature>
<dbReference type="InterPro" id="IPR025405">
    <property type="entry name" value="DUF4131"/>
</dbReference>
<feature type="transmembrane region" description="Helical" evidence="6">
    <location>
        <begin position="593"/>
        <end position="615"/>
    </location>
</feature>
<keyword evidence="10" id="KW-1185">Reference proteome</keyword>
<evidence type="ECO:0000259" key="8">
    <source>
        <dbReference type="Pfam" id="PF13567"/>
    </source>
</evidence>
<keyword evidence="4 6" id="KW-1133">Transmembrane helix</keyword>
<feature type="transmembrane region" description="Helical" evidence="6">
    <location>
        <begin position="40"/>
        <end position="60"/>
    </location>
</feature>
<feature type="transmembrane region" description="Helical" evidence="6">
    <location>
        <begin position="72"/>
        <end position="89"/>
    </location>
</feature>
<feature type="transmembrane region" description="Helical" evidence="6">
    <location>
        <begin position="12"/>
        <end position="33"/>
    </location>
</feature>
<evidence type="ECO:0000256" key="6">
    <source>
        <dbReference type="SAM" id="Phobius"/>
    </source>
</evidence>
<dbReference type="RefSeq" id="WP_183495204.1">
    <property type="nucleotide sequence ID" value="NZ_JACIFF010000003.1"/>
</dbReference>
<name>A0A840E6W4_9BACT</name>
<evidence type="ECO:0000256" key="3">
    <source>
        <dbReference type="ARBA" id="ARBA00022692"/>
    </source>
</evidence>
<feature type="transmembrane region" description="Helical" evidence="6">
    <location>
        <begin position="490"/>
        <end position="512"/>
    </location>
</feature>